<evidence type="ECO:0008006" key="4">
    <source>
        <dbReference type="Google" id="ProtNLM"/>
    </source>
</evidence>
<organism evidence="2 3">
    <name type="scientific">Natronomicrosphaera hydrolytica</name>
    <dbReference type="NCBI Taxonomy" id="3242702"/>
    <lineage>
        <taxon>Bacteria</taxon>
        <taxon>Pseudomonadati</taxon>
        <taxon>Planctomycetota</taxon>
        <taxon>Phycisphaerae</taxon>
        <taxon>Phycisphaerales</taxon>
        <taxon>Phycisphaeraceae</taxon>
        <taxon>Natronomicrosphaera</taxon>
    </lineage>
</organism>
<name>A0ABV4U608_9BACT</name>
<reference evidence="2 3" key="1">
    <citation type="submission" date="2024-08" db="EMBL/GenBank/DDBJ databases">
        <title>Whole-genome sequencing of halo(alkali)philic microorganisms from hypersaline lakes.</title>
        <authorList>
            <person name="Sorokin D.Y."/>
            <person name="Merkel A.Y."/>
            <person name="Messina E."/>
            <person name="Yakimov M."/>
        </authorList>
    </citation>
    <scope>NUCLEOTIDE SEQUENCE [LARGE SCALE GENOMIC DNA]</scope>
    <source>
        <strain evidence="2 3">AB-hyl4</strain>
    </source>
</reference>
<sequence length="111" mass="11968">MICSKNKARVTSIRPTCRTPTPAQATHPPNDDAEHPSAEAPVRSDVVAKVKRQLQLGTYDEESKIDAILDRLIADVVAADDPPRSTPPQDAPSSDRQLDNAERSSLNRAGG</sequence>
<dbReference type="EMBL" id="JBGUBD010000003">
    <property type="protein sequence ID" value="MFA9477713.1"/>
    <property type="molecule type" value="Genomic_DNA"/>
</dbReference>
<feature type="region of interest" description="Disordered" evidence="1">
    <location>
        <begin position="1"/>
        <end position="45"/>
    </location>
</feature>
<gene>
    <name evidence="2" type="ORF">ACERK3_05325</name>
</gene>
<proteinExistence type="predicted"/>
<evidence type="ECO:0000256" key="1">
    <source>
        <dbReference type="SAM" id="MobiDB-lite"/>
    </source>
</evidence>
<feature type="region of interest" description="Disordered" evidence="1">
    <location>
        <begin position="79"/>
        <end position="111"/>
    </location>
</feature>
<accession>A0ABV4U608</accession>
<evidence type="ECO:0000313" key="3">
    <source>
        <dbReference type="Proteomes" id="UP001575105"/>
    </source>
</evidence>
<comment type="caution">
    <text evidence="2">The sequence shown here is derived from an EMBL/GenBank/DDBJ whole genome shotgun (WGS) entry which is preliminary data.</text>
</comment>
<protein>
    <recommendedName>
        <fullName evidence="4">Anti-sigma-28 factor FlgM C-terminal domain-containing protein</fullName>
    </recommendedName>
</protein>
<dbReference type="Proteomes" id="UP001575105">
    <property type="component" value="Unassembled WGS sequence"/>
</dbReference>
<dbReference type="RefSeq" id="WP_425344640.1">
    <property type="nucleotide sequence ID" value="NZ_JBGUBD010000003.1"/>
</dbReference>
<keyword evidence="3" id="KW-1185">Reference proteome</keyword>
<evidence type="ECO:0000313" key="2">
    <source>
        <dbReference type="EMBL" id="MFA9477713.1"/>
    </source>
</evidence>